<organism evidence="1 2">
    <name type="scientific">Aureobasidium pullulans</name>
    <name type="common">Black yeast</name>
    <name type="synonym">Pullularia pullulans</name>
    <dbReference type="NCBI Taxonomy" id="5580"/>
    <lineage>
        <taxon>Eukaryota</taxon>
        <taxon>Fungi</taxon>
        <taxon>Dikarya</taxon>
        <taxon>Ascomycota</taxon>
        <taxon>Pezizomycotina</taxon>
        <taxon>Dothideomycetes</taxon>
        <taxon>Dothideomycetidae</taxon>
        <taxon>Dothideales</taxon>
        <taxon>Saccotheciaceae</taxon>
        <taxon>Aureobasidium</taxon>
    </lineage>
</organism>
<gene>
    <name evidence="1" type="ORF">D6C78_09824</name>
</gene>
<protein>
    <recommendedName>
        <fullName evidence="3">Apple domain-containing protein</fullName>
    </recommendedName>
</protein>
<proteinExistence type="predicted"/>
<evidence type="ECO:0000313" key="2">
    <source>
        <dbReference type="Proteomes" id="UP000308724"/>
    </source>
</evidence>
<dbReference type="PANTHER" id="PTHR36578">
    <property type="entry name" value="CHROMOSOME 15, WHOLE GENOME SHOTGUN SEQUENCE"/>
    <property type="match status" value="1"/>
</dbReference>
<dbReference type="PANTHER" id="PTHR36578:SF1">
    <property type="entry name" value="APPLE DOMAIN-CONTAINING PROTEIN"/>
    <property type="match status" value="1"/>
</dbReference>
<comment type="caution">
    <text evidence="1">The sequence shown here is derived from an EMBL/GenBank/DDBJ whole genome shotgun (WGS) entry which is preliminary data.</text>
</comment>
<name>A0A4T0BFP1_AURPU</name>
<dbReference type="EMBL" id="QZBZ01000383">
    <property type="protein sequence ID" value="TIA30072.1"/>
    <property type="molecule type" value="Genomic_DNA"/>
</dbReference>
<dbReference type="AlphaFoldDB" id="A0A4T0BFP1"/>
<sequence length="769" mass="80617">MIHHSTPPIYPLYYPTNMKTGFALAALAFGGMSLAQSSSAVEVDGATTTLVSNIDPSDIAALPEPEVLGPPIGVVDSVPSATYDPAEATASVLALVEAATDAQTAVIAAVSTAISASETPVANKRSYVGGLSGNVQRRDLSYPIDTSKYGVPSGYTPAFVNYQGATQANGYLTYKTLSTYDPKQCTAACDKISSCQFANIYYEKDPDSKNNPVDVIKCSLYSMPQTNCTATNKGQWRGTFHVLVTGSNGYNKAAAPKSPAGYSLDTLPAAVNAPVYDSVGQWRFIQPVYLNSYDPALCAAACDKQTAWDKSQASDDCNYKTCVYANMYILSQNGVPKTVVCALYTEATDASYANNYGYSTDTDSYQVSNSIALTNTSAVKAGYPQLCAALPGDIDYLSKVGQEFCTSYLGYVAPTETAKTTVTPAASTVHGTVTEEVIVTEVYSTSTVQVTGAPKNRKRQDATSIITTTVELPIITVSDNETIIDYMTSTLTVNAASTQGAVITPAAADPAASAVALAKRSAIPVPTSIAGWPSQKISSACSQIATGTVTVTQTATASGSVVTATDATAIATKVTSVISTITVTISESIPSTTSSSTTSETAAPTYVPTCPKTGNQGQLSLGGYSLGFPTPIDYNHDPIFWTSLGSFGDEFIYQPAGGYLFHVDTGYCLTLGAPTKNKSPAYVDSPLTLSECSCSTSNTVTQSFEFLSYKVGKGKDRGVKSCLAAQGDYAANKGPYFPKLVDTGDEEYPFSAVYAGKNLNACVTFEVDS</sequence>
<dbReference type="Proteomes" id="UP000308724">
    <property type="component" value="Unassembled WGS sequence"/>
</dbReference>
<evidence type="ECO:0000313" key="1">
    <source>
        <dbReference type="EMBL" id="TIA30072.1"/>
    </source>
</evidence>
<reference evidence="1 2" key="1">
    <citation type="submission" date="2018-10" db="EMBL/GenBank/DDBJ databases">
        <title>Fifty Aureobasidium pullulans genomes reveal a recombining polyextremotolerant generalist.</title>
        <authorList>
            <person name="Gostincar C."/>
            <person name="Turk M."/>
            <person name="Zajc J."/>
            <person name="Gunde-Cimerman N."/>
        </authorList>
    </citation>
    <scope>NUCLEOTIDE SEQUENCE [LARGE SCALE GENOMIC DNA]</scope>
    <source>
        <strain evidence="1 2">EXF-1645</strain>
    </source>
</reference>
<evidence type="ECO:0008006" key="3">
    <source>
        <dbReference type="Google" id="ProtNLM"/>
    </source>
</evidence>
<accession>A0A4T0BFP1</accession>